<dbReference type="AlphaFoldDB" id="A0A2H6N955"/>
<sequence length="121" mass="13439">MNSLVICKIPYLGKRAEFGRDSFIFSCFFLQKGKIITGSLGKRVCALVFIGADCQFPTLLGQGNFWLVFFEADSGKYKLCQSKTVQITIVVSGKNTFNKKLYNVIVGCSTVCHPSSRFMSV</sequence>
<accession>A0A2H6N955</accession>
<evidence type="ECO:0000313" key="1">
    <source>
        <dbReference type="EMBL" id="LAA27320.1"/>
    </source>
</evidence>
<protein>
    <submittedName>
        <fullName evidence="1">Uncharacterized protein</fullName>
    </submittedName>
</protein>
<dbReference type="EMBL" id="IACI01060814">
    <property type="protein sequence ID" value="LAA27320.1"/>
    <property type="molecule type" value="Transcribed_RNA"/>
</dbReference>
<reference evidence="1" key="1">
    <citation type="submission" date="2017-07" db="EMBL/GenBank/DDBJ databases">
        <authorList>
            <person name="Mikheyev A."/>
            <person name="Grau M."/>
        </authorList>
    </citation>
    <scope>NUCLEOTIDE SEQUENCE</scope>
    <source>
        <tissue evidence="1">Venom_gland</tissue>
    </source>
</reference>
<proteinExistence type="predicted"/>
<organism evidence="1">
    <name type="scientific">Micrurus carvalhoi</name>
    <dbReference type="NCBI Taxonomy" id="3147026"/>
    <lineage>
        <taxon>Eukaryota</taxon>
        <taxon>Metazoa</taxon>
        <taxon>Chordata</taxon>
        <taxon>Craniata</taxon>
        <taxon>Vertebrata</taxon>
        <taxon>Euteleostomi</taxon>
        <taxon>Lepidosauria</taxon>
        <taxon>Squamata</taxon>
        <taxon>Bifurcata</taxon>
        <taxon>Unidentata</taxon>
        <taxon>Episquamata</taxon>
        <taxon>Toxicofera</taxon>
        <taxon>Serpentes</taxon>
        <taxon>Colubroidea</taxon>
        <taxon>Elapidae</taxon>
        <taxon>Elapinae</taxon>
        <taxon>Micrurus</taxon>
    </lineage>
</organism>
<name>A0A2H6N955_9SAUR</name>
<reference evidence="1" key="2">
    <citation type="submission" date="2017-12" db="EMBL/GenBank/DDBJ databases">
        <title>Coralsnake Venomics: Analyses of Venom Gland Transcriptomes and Proteomes of Six Brazilian Taxa.</title>
        <authorList>
            <person name="Aird S.D."/>
            <person name="Jorge da Silva N."/>
            <person name="Qiu L."/>
            <person name="Villar-Briones A."/>
            <person name="Aparecida-Saddi V."/>
            <person name="Campos-Telles M.P."/>
            <person name="Grau M."/>
            <person name="Mikheyev A.S."/>
        </authorList>
    </citation>
    <scope>NUCLEOTIDE SEQUENCE</scope>
    <source>
        <tissue evidence="1">Venom_gland</tissue>
    </source>
</reference>